<dbReference type="EMBL" id="UZAL01027200">
    <property type="protein sequence ID" value="VDP30288.1"/>
    <property type="molecule type" value="Genomic_DNA"/>
</dbReference>
<accession>A0A183NUI4</accession>
<reference evidence="1 2" key="1">
    <citation type="submission" date="2018-11" db="EMBL/GenBank/DDBJ databases">
        <authorList>
            <consortium name="Pathogen Informatics"/>
        </authorList>
    </citation>
    <scope>NUCLEOTIDE SEQUENCE [LARGE SCALE GENOMIC DNA]</scope>
    <source>
        <strain>Denwood</strain>
        <strain evidence="2">Zambia</strain>
    </source>
</reference>
<gene>
    <name evidence="1" type="ORF">SMTD_LOCUS5770</name>
</gene>
<evidence type="ECO:0000313" key="1">
    <source>
        <dbReference type="EMBL" id="VDP30288.1"/>
    </source>
</evidence>
<sequence length="127" mass="14462">MNRLPLLVSVIAPLIKPDLNNGPDDQVDSVGIKISAVLLNQKLNVPNLSREEIYLTKILNPCESEIKYRIRNSNEFKDIITTIRIEEDELTTSFDAFSLFTNVPISKVLDIVYNLLESNTELEQRCL</sequence>
<protein>
    <submittedName>
        <fullName evidence="1">Uncharacterized protein</fullName>
    </submittedName>
</protein>
<dbReference type="STRING" id="31246.A0A183NUI4"/>
<keyword evidence="2" id="KW-1185">Reference proteome</keyword>
<dbReference type="Proteomes" id="UP000269396">
    <property type="component" value="Unassembled WGS sequence"/>
</dbReference>
<name>A0A183NUI4_9TREM</name>
<evidence type="ECO:0000313" key="2">
    <source>
        <dbReference type="Proteomes" id="UP000269396"/>
    </source>
</evidence>
<proteinExistence type="predicted"/>
<dbReference type="AlphaFoldDB" id="A0A183NUI4"/>
<organism evidence="1 2">
    <name type="scientific">Schistosoma mattheei</name>
    <dbReference type="NCBI Taxonomy" id="31246"/>
    <lineage>
        <taxon>Eukaryota</taxon>
        <taxon>Metazoa</taxon>
        <taxon>Spiralia</taxon>
        <taxon>Lophotrochozoa</taxon>
        <taxon>Platyhelminthes</taxon>
        <taxon>Trematoda</taxon>
        <taxon>Digenea</taxon>
        <taxon>Strigeidida</taxon>
        <taxon>Schistosomatoidea</taxon>
        <taxon>Schistosomatidae</taxon>
        <taxon>Schistosoma</taxon>
    </lineage>
</organism>